<dbReference type="AlphaFoldDB" id="X0UVW3"/>
<organism evidence="2">
    <name type="scientific">marine sediment metagenome</name>
    <dbReference type="NCBI Taxonomy" id="412755"/>
    <lineage>
        <taxon>unclassified sequences</taxon>
        <taxon>metagenomes</taxon>
        <taxon>ecological metagenomes</taxon>
    </lineage>
</organism>
<protein>
    <submittedName>
        <fullName evidence="2">Uncharacterized protein</fullName>
    </submittedName>
</protein>
<keyword evidence="1" id="KW-0472">Membrane</keyword>
<comment type="caution">
    <text evidence="2">The sequence shown here is derived from an EMBL/GenBank/DDBJ whole genome shotgun (WGS) entry which is preliminary data.</text>
</comment>
<proteinExistence type="predicted"/>
<feature type="non-terminal residue" evidence="2">
    <location>
        <position position="110"/>
    </location>
</feature>
<accession>X0UVW3</accession>
<name>X0UVW3_9ZZZZ</name>
<sequence length="110" mass="12806">MKKISKQFTDILIRYIILLIIALPNLWLFYFVFTPLTIYPVYFLLNLFFDSSLIGNVVLVEDCFPIELIGACIAGSAYYLLLILNLSTPKIKFQKRVNMIFLSFIFLLII</sequence>
<feature type="transmembrane region" description="Helical" evidence="1">
    <location>
        <begin position="66"/>
        <end position="87"/>
    </location>
</feature>
<dbReference type="NCBIfam" id="NF033505">
    <property type="entry name" value="paceosortase"/>
    <property type="match status" value="1"/>
</dbReference>
<feature type="transmembrane region" description="Helical" evidence="1">
    <location>
        <begin position="12"/>
        <end position="33"/>
    </location>
</feature>
<keyword evidence="1" id="KW-1133">Transmembrane helix</keyword>
<evidence type="ECO:0000256" key="1">
    <source>
        <dbReference type="SAM" id="Phobius"/>
    </source>
</evidence>
<gene>
    <name evidence="2" type="ORF">S01H1_27798</name>
</gene>
<evidence type="ECO:0000313" key="2">
    <source>
        <dbReference type="EMBL" id="GAF92595.1"/>
    </source>
</evidence>
<reference evidence="2" key="1">
    <citation type="journal article" date="2014" name="Front. Microbiol.">
        <title>High frequency of phylogenetically diverse reductive dehalogenase-homologous genes in deep subseafloor sedimentary metagenomes.</title>
        <authorList>
            <person name="Kawai M."/>
            <person name="Futagami T."/>
            <person name="Toyoda A."/>
            <person name="Takaki Y."/>
            <person name="Nishi S."/>
            <person name="Hori S."/>
            <person name="Arai W."/>
            <person name="Tsubouchi T."/>
            <person name="Morono Y."/>
            <person name="Uchiyama I."/>
            <person name="Ito T."/>
            <person name="Fujiyama A."/>
            <person name="Inagaki F."/>
            <person name="Takami H."/>
        </authorList>
    </citation>
    <scope>NUCLEOTIDE SEQUENCE</scope>
    <source>
        <strain evidence="2">Expedition CK06-06</strain>
    </source>
</reference>
<keyword evidence="1" id="KW-0812">Transmembrane</keyword>
<dbReference type="EMBL" id="BARS01016954">
    <property type="protein sequence ID" value="GAF92595.1"/>
    <property type="molecule type" value="Genomic_DNA"/>
</dbReference>